<dbReference type="PANTHER" id="PTHR21015">
    <property type="entry name" value="UDP-N-ACETYLGLUCOSAMINE--N-ACETYLMURAMYL-(PENTAPEPTIDE) PYROPHOSPHORYL-UNDECAPRENOL N-ACETYLGLUCOSAMINE TRANSFERASE 1"/>
    <property type="match status" value="1"/>
</dbReference>
<dbReference type="eggNOG" id="COG0707">
    <property type="taxonomic scope" value="Bacteria"/>
</dbReference>
<dbReference type="Proteomes" id="UP000001887">
    <property type="component" value="Chromosome"/>
</dbReference>
<gene>
    <name evidence="1" type="ordered locus">Psta_4683</name>
</gene>
<evidence type="ECO:0000313" key="2">
    <source>
        <dbReference type="Proteomes" id="UP000001887"/>
    </source>
</evidence>
<evidence type="ECO:0008006" key="3">
    <source>
        <dbReference type="Google" id="ProtNLM"/>
    </source>
</evidence>
<dbReference type="KEGG" id="psl:Psta_4683"/>
<dbReference type="GO" id="GO:0016757">
    <property type="term" value="F:glycosyltransferase activity"/>
    <property type="evidence" value="ECO:0007669"/>
    <property type="project" value="TreeGrafter"/>
</dbReference>
<dbReference type="OrthoDB" id="9793805at2"/>
<name>D2R7Z4_PIRSD</name>
<dbReference type="PANTHER" id="PTHR21015:SF22">
    <property type="entry name" value="GLYCOSYLTRANSFERASE"/>
    <property type="match status" value="1"/>
</dbReference>
<dbReference type="Gene3D" id="3.40.50.2000">
    <property type="entry name" value="Glycogen Phosphorylase B"/>
    <property type="match status" value="2"/>
</dbReference>
<proteinExistence type="predicted"/>
<organism evidence="1 2">
    <name type="scientific">Pirellula staleyi (strain ATCC 27377 / DSM 6068 / ICPB 4128)</name>
    <name type="common">Pirella staleyi</name>
    <dbReference type="NCBI Taxonomy" id="530564"/>
    <lineage>
        <taxon>Bacteria</taxon>
        <taxon>Pseudomonadati</taxon>
        <taxon>Planctomycetota</taxon>
        <taxon>Planctomycetia</taxon>
        <taxon>Pirellulales</taxon>
        <taxon>Pirellulaceae</taxon>
        <taxon>Pirellula</taxon>
    </lineage>
</organism>
<sequence>MAKIFYSMAGEGRGHATRVRSVVEQLRHEHQLVLFAPDQAYEFLAPRYPAGFPNVEVRPLPGLRFHYSRGRLDLMKSIAHGLGYLWRLPGLVRSLRRTIQEERPDLVIADFEPSLPRAARAAGIPFLSLNHQHFLVACDLSSLPTRLRHYAKLMKLAVHAHHTGQQATIVSSFFRAPLRKKYEHVLQVGPLLRPEIREKQAETGDFLLSYLRPNTPRQVLDVLRKSRQEVRVYGLGSRPSEGPLRFFPVSETTFVDDLAQCRALVGAAGNQSLGEALYLGKPVLALPEEDHHEQMINAHFLQSMNAGRWTNIESFEERHFFDFLEGVEDQRVSIATHRPFLDGTPAALREICRHLPGGSNHFSPNGLGVLSEPPAGPAHLAC</sequence>
<protein>
    <recommendedName>
        <fullName evidence="3">Teichoic acid biosynthesis protein</fullName>
    </recommendedName>
</protein>
<accession>D2R7Z4</accession>
<dbReference type="AlphaFoldDB" id="D2R7Z4"/>
<dbReference type="EMBL" id="CP001848">
    <property type="protein sequence ID" value="ADB19325.1"/>
    <property type="molecule type" value="Genomic_DNA"/>
</dbReference>
<dbReference type="SUPFAM" id="SSF53756">
    <property type="entry name" value="UDP-Glycosyltransferase/glycogen phosphorylase"/>
    <property type="match status" value="1"/>
</dbReference>
<reference evidence="1 2" key="1">
    <citation type="journal article" date="2009" name="Stand. Genomic Sci.">
        <title>Complete genome sequence of Pirellula staleyi type strain (ATCC 27377).</title>
        <authorList>
            <person name="Clum A."/>
            <person name="Tindall B.J."/>
            <person name="Sikorski J."/>
            <person name="Ivanova N."/>
            <person name="Mavrommatis K."/>
            <person name="Lucas S."/>
            <person name="Glavina del Rio T."/>
            <person name="Nolan M."/>
            <person name="Chen F."/>
            <person name="Tice H."/>
            <person name="Pitluck S."/>
            <person name="Cheng J.F."/>
            <person name="Chertkov O."/>
            <person name="Brettin T."/>
            <person name="Han C."/>
            <person name="Detter J.C."/>
            <person name="Kuske C."/>
            <person name="Bruce D."/>
            <person name="Goodwin L."/>
            <person name="Ovchinikova G."/>
            <person name="Pati A."/>
            <person name="Mikhailova N."/>
            <person name="Chen A."/>
            <person name="Palaniappan K."/>
            <person name="Land M."/>
            <person name="Hauser L."/>
            <person name="Chang Y.J."/>
            <person name="Jeffries C.D."/>
            <person name="Chain P."/>
            <person name="Rohde M."/>
            <person name="Goker M."/>
            <person name="Bristow J."/>
            <person name="Eisen J.A."/>
            <person name="Markowitz V."/>
            <person name="Hugenholtz P."/>
            <person name="Kyrpides N.C."/>
            <person name="Klenk H.P."/>
            <person name="Lapidus A."/>
        </authorList>
    </citation>
    <scope>NUCLEOTIDE SEQUENCE [LARGE SCALE GENOMIC DNA]</scope>
    <source>
        <strain evidence="2">ATCC 27377 / DSM 6068 / ICPB 4128</strain>
    </source>
</reference>
<dbReference type="HOGENOM" id="CLU_048991_1_0_0"/>
<dbReference type="CAZy" id="GT1">
    <property type="family name" value="Glycosyltransferase Family 1"/>
</dbReference>
<dbReference type="Pfam" id="PF13528">
    <property type="entry name" value="Glyco_trans_1_3"/>
    <property type="match status" value="1"/>
</dbReference>
<keyword evidence="2" id="KW-1185">Reference proteome</keyword>
<evidence type="ECO:0000313" key="1">
    <source>
        <dbReference type="EMBL" id="ADB19325.1"/>
    </source>
</evidence>
<dbReference type="STRING" id="530564.Psta_4683"/>